<dbReference type="AlphaFoldDB" id="A0A6J6BJH6"/>
<evidence type="ECO:0000256" key="5">
    <source>
        <dbReference type="ARBA" id="ARBA00023004"/>
    </source>
</evidence>
<evidence type="ECO:0000256" key="8">
    <source>
        <dbReference type="ARBA" id="ARBA00023125"/>
    </source>
</evidence>
<organism evidence="12">
    <name type="scientific">freshwater metagenome</name>
    <dbReference type="NCBI Taxonomy" id="449393"/>
    <lineage>
        <taxon>unclassified sequences</taxon>
        <taxon>metagenomes</taxon>
        <taxon>ecological metagenomes</taxon>
    </lineage>
</organism>
<dbReference type="GO" id="GO:0051539">
    <property type="term" value="F:4 iron, 4 sulfur cluster binding"/>
    <property type="evidence" value="ECO:0007669"/>
    <property type="project" value="UniProtKB-KW"/>
</dbReference>
<keyword evidence="8" id="KW-0238">DNA-binding</keyword>
<evidence type="ECO:0000256" key="10">
    <source>
        <dbReference type="ARBA" id="ARBA00023163"/>
    </source>
</evidence>
<evidence type="ECO:0000313" key="13">
    <source>
        <dbReference type="EMBL" id="CAB4732800.1"/>
    </source>
</evidence>
<keyword evidence="6" id="KW-0411">Iron-sulfur</keyword>
<dbReference type="EMBL" id="CAEZYU010000012">
    <property type="protein sequence ID" value="CAB4732800.1"/>
    <property type="molecule type" value="Genomic_DNA"/>
</dbReference>
<evidence type="ECO:0000256" key="1">
    <source>
        <dbReference type="ARBA" id="ARBA00001966"/>
    </source>
</evidence>
<accession>A0A6J6BJH6</accession>
<keyword evidence="4" id="KW-0479">Metal-binding</keyword>
<dbReference type="PANTHER" id="PTHR38839">
    <property type="entry name" value="TRANSCRIPTIONAL REGULATOR WHID-RELATED"/>
    <property type="match status" value="1"/>
</dbReference>
<dbReference type="PROSITE" id="PS51674">
    <property type="entry name" value="4FE4S_WBL"/>
    <property type="match status" value="1"/>
</dbReference>
<protein>
    <submittedName>
        <fullName evidence="12">Unannotated protein</fullName>
    </submittedName>
</protein>
<name>A0A6J6BJH6_9ZZZZ</name>
<evidence type="ECO:0000259" key="11">
    <source>
        <dbReference type="PROSITE" id="PS51674"/>
    </source>
</evidence>
<dbReference type="GO" id="GO:0003677">
    <property type="term" value="F:DNA binding"/>
    <property type="evidence" value="ECO:0007669"/>
    <property type="project" value="UniProtKB-KW"/>
</dbReference>
<dbReference type="GO" id="GO:0046872">
    <property type="term" value="F:metal ion binding"/>
    <property type="evidence" value="ECO:0007669"/>
    <property type="project" value="UniProtKB-KW"/>
</dbReference>
<comment type="similarity">
    <text evidence="2">Belongs to the WhiB family.</text>
</comment>
<keyword evidence="7" id="KW-0805">Transcription regulation</keyword>
<dbReference type="PANTHER" id="PTHR38839:SF6">
    <property type="entry name" value="TRANSCRIPTIONAL REGULATOR WHIB1"/>
    <property type="match status" value="1"/>
</dbReference>
<dbReference type="Pfam" id="PF02467">
    <property type="entry name" value="Whib"/>
    <property type="match status" value="1"/>
</dbReference>
<evidence type="ECO:0000256" key="9">
    <source>
        <dbReference type="ARBA" id="ARBA00023157"/>
    </source>
</evidence>
<evidence type="ECO:0000313" key="14">
    <source>
        <dbReference type="EMBL" id="CAB4912687.1"/>
    </source>
</evidence>
<evidence type="ECO:0000256" key="4">
    <source>
        <dbReference type="ARBA" id="ARBA00022723"/>
    </source>
</evidence>
<keyword evidence="10" id="KW-0804">Transcription</keyword>
<keyword evidence="3" id="KW-0004">4Fe-4S</keyword>
<dbReference type="EMBL" id="CAEZSF010000075">
    <property type="protein sequence ID" value="CAB4538935.1"/>
    <property type="molecule type" value="Genomic_DNA"/>
</dbReference>
<feature type="domain" description="4Fe-4S Wbl-type" evidence="11">
    <location>
        <begin position="21"/>
        <end position="83"/>
    </location>
</feature>
<dbReference type="GO" id="GO:0045454">
    <property type="term" value="P:cell redox homeostasis"/>
    <property type="evidence" value="ECO:0007669"/>
    <property type="project" value="TreeGrafter"/>
</dbReference>
<reference evidence="12" key="1">
    <citation type="submission" date="2020-05" db="EMBL/GenBank/DDBJ databases">
        <authorList>
            <person name="Chiriac C."/>
            <person name="Salcher M."/>
            <person name="Ghai R."/>
            <person name="Kavagutti S V."/>
        </authorList>
    </citation>
    <scope>NUCLEOTIDE SEQUENCE</scope>
</reference>
<dbReference type="HAMAP" id="MF_01479">
    <property type="entry name" value="WhiB"/>
    <property type="match status" value="1"/>
</dbReference>
<sequence length="99" mass="10820">MALTSSRSLDIATDDWRVNSSCRDTDPDLFFPVGTTGPALDQIASAKAVCDSCHAKTECLEFALTTNQDSGVWGGTSEEERRKLRRAWVAQQRRAALAS</sequence>
<dbReference type="GO" id="GO:0045892">
    <property type="term" value="P:negative regulation of DNA-templated transcription"/>
    <property type="evidence" value="ECO:0007669"/>
    <property type="project" value="TreeGrafter"/>
</dbReference>
<evidence type="ECO:0000313" key="12">
    <source>
        <dbReference type="EMBL" id="CAB4538935.1"/>
    </source>
</evidence>
<evidence type="ECO:0000256" key="7">
    <source>
        <dbReference type="ARBA" id="ARBA00023015"/>
    </source>
</evidence>
<dbReference type="EMBL" id="CAFBMG010000148">
    <property type="protein sequence ID" value="CAB4912687.1"/>
    <property type="molecule type" value="Genomic_DNA"/>
</dbReference>
<comment type="cofactor">
    <cofactor evidence="1">
        <name>[4Fe-4S] cluster</name>
        <dbReference type="ChEBI" id="CHEBI:49883"/>
    </cofactor>
</comment>
<keyword evidence="5" id="KW-0408">Iron</keyword>
<evidence type="ECO:0000256" key="6">
    <source>
        <dbReference type="ARBA" id="ARBA00023014"/>
    </source>
</evidence>
<evidence type="ECO:0000256" key="2">
    <source>
        <dbReference type="ARBA" id="ARBA00006597"/>
    </source>
</evidence>
<gene>
    <name evidence="12" type="ORF">UFOPK1358_00910</name>
    <name evidence="13" type="ORF">UFOPK2766_00434</name>
    <name evidence="14" type="ORF">UFOPK3519_01518</name>
</gene>
<dbReference type="InterPro" id="IPR003482">
    <property type="entry name" value="Whib"/>
</dbReference>
<proteinExistence type="inferred from homology"/>
<evidence type="ECO:0000256" key="3">
    <source>
        <dbReference type="ARBA" id="ARBA00022485"/>
    </source>
</evidence>
<dbReference type="InterPro" id="IPR034768">
    <property type="entry name" value="4FE4S_WBL"/>
</dbReference>
<dbReference type="GO" id="GO:0047134">
    <property type="term" value="F:protein-disulfide reductase [NAD(P)H] activity"/>
    <property type="evidence" value="ECO:0007669"/>
    <property type="project" value="TreeGrafter"/>
</dbReference>
<keyword evidence="9" id="KW-1015">Disulfide bond</keyword>